<dbReference type="AlphaFoldDB" id="A0A926F785"/>
<dbReference type="RefSeq" id="WP_262431562.1">
    <property type="nucleotide sequence ID" value="NZ_JACRTE010000003.1"/>
</dbReference>
<dbReference type="Pfam" id="PF13416">
    <property type="entry name" value="SBP_bac_8"/>
    <property type="match status" value="1"/>
</dbReference>
<proteinExistence type="predicted"/>
<keyword evidence="2" id="KW-1185">Reference proteome</keyword>
<comment type="caution">
    <text evidence="1">The sequence shown here is derived from an EMBL/GenBank/DDBJ whole genome shotgun (WGS) entry which is preliminary data.</text>
</comment>
<dbReference type="Gene3D" id="3.40.190.10">
    <property type="entry name" value="Periplasmic binding protein-like II"/>
    <property type="match status" value="1"/>
</dbReference>
<dbReference type="InterPro" id="IPR006059">
    <property type="entry name" value="SBP"/>
</dbReference>
<evidence type="ECO:0000313" key="1">
    <source>
        <dbReference type="EMBL" id="MBC8595991.1"/>
    </source>
</evidence>
<name>A0A926F785_9FIRM</name>
<dbReference type="SUPFAM" id="SSF53850">
    <property type="entry name" value="Periplasmic binding protein-like II"/>
    <property type="match status" value="1"/>
</dbReference>
<accession>A0A926F785</accession>
<dbReference type="PANTHER" id="PTHR43649">
    <property type="entry name" value="ARABINOSE-BINDING PROTEIN-RELATED"/>
    <property type="match status" value="1"/>
</dbReference>
<reference evidence="1" key="1">
    <citation type="submission" date="2020-08" db="EMBL/GenBank/DDBJ databases">
        <title>Genome public.</title>
        <authorList>
            <person name="Liu C."/>
            <person name="Sun Q."/>
        </authorList>
    </citation>
    <scope>NUCLEOTIDE SEQUENCE</scope>
    <source>
        <strain evidence="1">NSJ-50</strain>
    </source>
</reference>
<gene>
    <name evidence="1" type="ORF">H8706_03795</name>
</gene>
<protein>
    <submittedName>
        <fullName evidence="1">Extracellular solute-binding protein</fullName>
    </submittedName>
</protein>
<organism evidence="1 2">
    <name type="scientific">Qingrenia yutianensis</name>
    <dbReference type="NCBI Taxonomy" id="2763676"/>
    <lineage>
        <taxon>Bacteria</taxon>
        <taxon>Bacillati</taxon>
        <taxon>Bacillota</taxon>
        <taxon>Clostridia</taxon>
        <taxon>Eubacteriales</taxon>
        <taxon>Oscillospiraceae</taxon>
        <taxon>Qingrenia</taxon>
    </lineage>
</organism>
<dbReference type="EMBL" id="JACRTE010000003">
    <property type="protein sequence ID" value="MBC8595991.1"/>
    <property type="molecule type" value="Genomic_DNA"/>
</dbReference>
<sequence length="440" mass="49007">MNSARKLFLLFLIFSISICCLSGCKKSKLDKNKPVTLTMWHVYGEQAYSPMNRLIDEFNETVGMEKGIIINVTAMSNASKIGEKLLDAHNKIPGSAEMPDLFFAHKSNALELGTDCLLDWNEYFSEKELSAYVPEFLEDGTAEGKLSVFPVSKSTHLLFIAGGQFERFSADTGVTYEALSTWDGFFDAAAKYYDWSGGKPFCALDYPLRAIELAAAESGAGNIFADNGFYDPSNVIFKQTFMKFADSLAKGHIMLSNLYSNTQVMTGEVVAGIGSSAAILYYNDTVTYEDGTSEPMDLDILPLPAENGKKPYITQAGVGLCAYKTSSQKAEAAVIFAKWLTEPERNLEFVSQTGYMPVTNGAFDKIDDCRFKTADYEKLYAALKKIKESSEVLSEQQSPEYYSRVYAFYDYLRNEQKQFILSNTPPEALAEGLWQKLCEK</sequence>
<evidence type="ECO:0000313" key="2">
    <source>
        <dbReference type="Proteomes" id="UP000647416"/>
    </source>
</evidence>
<dbReference type="InterPro" id="IPR050490">
    <property type="entry name" value="Bact_solute-bd_prot1"/>
</dbReference>
<dbReference type="Proteomes" id="UP000647416">
    <property type="component" value="Unassembled WGS sequence"/>
</dbReference>